<dbReference type="REBASE" id="364888">
    <property type="entry name" value="Cxe674McrBCP"/>
</dbReference>
<organism evidence="2 3">
    <name type="scientific">Corynebacterium xerosis</name>
    <dbReference type="NCBI Taxonomy" id="1725"/>
    <lineage>
        <taxon>Bacteria</taxon>
        <taxon>Bacillati</taxon>
        <taxon>Actinomycetota</taxon>
        <taxon>Actinomycetes</taxon>
        <taxon>Mycobacteriales</taxon>
        <taxon>Corynebacteriaceae</taxon>
        <taxon>Corynebacterium</taxon>
    </lineage>
</organism>
<evidence type="ECO:0000256" key="1">
    <source>
        <dbReference type="SAM" id="MobiDB-lite"/>
    </source>
</evidence>
<dbReference type="KEGG" id="cxe:FOB82_01685"/>
<evidence type="ECO:0008006" key="4">
    <source>
        <dbReference type="Google" id="ProtNLM"/>
    </source>
</evidence>
<gene>
    <name evidence="2" type="ORF">FOB82_01685</name>
</gene>
<dbReference type="Pfam" id="PF10117">
    <property type="entry name" value="McrBC"/>
    <property type="match status" value="1"/>
</dbReference>
<protein>
    <recommendedName>
        <fullName evidence="4">Restriction endonuclease</fullName>
    </recommendedName>
</protein>
<evidence type="ECO:0000313" key="2">
    <source>
        <dbReference type="EMBL" id="QGS33849.1"/>
    </source>
</evidence>
<dbReference type="PANTHER" id="PTHR38733:SF1">
    <property type="entry name" value="TYPE IV METHYL-DIRECTED RESTRICTION ENZYME ECOKMCRBC"/>
    <property type="match status" value="1"/>
</dbReference>
<dbReference type="RefSeq" id="WP_155867511.1">
    <property type="nucleotide sequence ID" value="NZ_CP046322.1"/>
</dbReference>
<dbReference type="InterPro" id="IPR019292">
    <property type="entry name" value="McrC"/>
</dbReference>
<dbReference type="AlphaFoldDB" id="A0A6B8TGA2"/>
<name>A0A6B8TGA2_9CORY</name>
<sequence length="422" mass="46969">MVVLSEYSPAELDITRRQAEALQRTGFVALSPIAGDRWRVTPSSFVGSLVMEDIELLIRPKINPENLFLLLEPGLPPHAWRRETFDYGSSSDLLPSVISFFARTVETSLGRGIIRSYESRREELVALRGRVDYSGQFRMGGTLSPVACAFDEFSQNTVENRALKSAIRKALRVPRIAHDVRRLLMHQLAALENVDDASISAEVIDSISLNRLNRHYEPALRLSRLILANLTLTDAHGSTEAQSFMVDMNDLFQRFVTERLRRALRGRAVVKGEPTHHLGVGRQIPMQPDLVFSTADGTPRCVGDVKYKIATDARARNQDYYQLLAYVTSMGLPEGMLIYCGAEPGGSHRTIPIRNTDKKLTVHALDLTGSTAEVERQLKVLGDEVAAAMSRTRARPMTSTSKSLFPGIQTAPRADGPDRRIM</sequence>
<reference evidence="2 3" key="1">
    <citation type="submission" date="2019-11" db="EMBL/GenBank/DDBJ databases">
        <title>FDA dAtabase for Regulatory Grade micrObial Sequences (FDA-ARGOS): Supporting development and validation of Infectious Disease Dx tests.</title>
        <authorList>
            <person name="Kerrigan L."/>
            <person name="Long C."/>
            <person name="Tallon L."/>
            <person name="Sadzewicz L."/>
            <person name="Vavikolanu K."/>
            <person name="Mehta A."/>
            <person name="Aluvathingal J."/>
            <person name="Nadendla S."/>
            <person name="Yan Y."/>
            <person name="Sichtig H."/>
        </authorList>
    </citation>
    <scope>NUCLEOTIDE SEQUENCE [LARGE SCALE GENOMIC DNA]</scope>
    <source>
        <strain evidence="2 3">FDAARGOS_674</strain>
    </source>
</reference>
<evidence type="ECO:0000313" key="3">
    <source>
        <dbReference type="Proteomes" id="UP000426857"/>
    </source>
</evidence>
<feature type="region of interest" description="Disordered" evidence="1">
    <location>
        <begin position="391"/>
        <end position="422"/>
    </location>
</feature>
<dbReference type="Proteomes" id="UP000426857">
    <property type="component" value="Chromosome"/>
</dbReference>
<dbReference type="PANTHER" id="PTHR38733">
    <property type="entry name" value="PROTEIN MCRC"/>
    <property type="match status" value="1"/>
</dbReference>
<accession>A0A6B8TGA2</accession>
<dbReference type="EMBL" id="CP046322">
    <property type="protein sequence ID" value="QGS33849.1"/>
    <property type="molecule type" value="Genomic_DNA"/>
</dbReference>
<proteinExistence type="predicted"/>